<keyword evidence="3" id="KW-1185">Reference proteome</keyword>
<dbReference type="InterPro" id="IPR050481">
    <property type="entry name" value="UDP-glycosyltransf_plant"/>
</dbReference>
<evidence type="ECO:0000313" key="3">
    <source>
        <dbReference type="Proteomes" id="UP000002051"/>
    </source>
</evidence>
<dbReference type="Proteomes" id="UP000002051">
    <property type="component" value="Chromosome 2"/>
</dbReference>
<dbReference type="PANTHER" id="PTHR48049">
    <property type="entry name" value="GLYCOSYLTRANSFERASE"/>
    <property type="match status" value="1"/>
</dbReference>
<dbReference type="Gene3D" id="3.40.50.2000">
    <property type="entry name" value="Glycogen Phosphorylase B"/>
    <property type="match status" value="3"/>
</dbReference>
<dbReference type="HOGENOM" id="CLU_001724_2_3_1"/>
<evidence type="ECO:0000313" key="2">
    <source>
        <dbReference type="EnsemblPlants" id="KEH38979"/>
    </source>
</evidence>
<dbReference type="EMBL" id="CM001218">
    <property type="protein sequence ID" value="KEH38979.1"/>
    <property type="molecule type" value="Genomic_DNA"/>
</dbReference>
<reference evidence="1 3" key="2">
    <citation type="journal article" date="2014" name="BMC Genomics">
        <title>An improved genome release (version Mt4.0) for the model legume Medicago truncatula.</title>
        <authorList>
            <person name="Tang H."/>
            <person name="Krishnakumar V."/>
            <person name="Bidwell S."/>
            <person name="Rosen B."/>
            <person name="Chan A."/>
            <person name="Zhou S."/>
            <person name="Gentzbittel L."/>
            <person name="Childs K.L."/>
            <person name="Yandell M."/>
            <person name="Gundlach H."/>
            <person name="Mayer K.F."/>
            <person name="Schwartz D.C."/>
            <person name="Town C.D."/>
        </authorList>
    </citation>
    <scope>GENOME REANNOTATION</scope>
    <source>
        <strain evidence="1">A17</strain>
        <strain evidence="2 3">cv. Jemalong A17</strain>
    </source>
</reference>
<dbReference type="EnsemblPlants" id="KEH38979">
    <property type="protein sequence ID" value="KEH38979"/>
    <property type="gene ID" value="MTR_2g086283"/>
</dbReference>
<organism evidence="1 3">
    <name type="scientific">Medicago truncatula</name>
    <name type="common">Barrel medic</name>
    <name type="synonym">Medicago tribuloides</name>
    <dbReference type="NCBI Taxonomy" id="3880"/>
    <lineage>
        <taxon>Eukaryota</taxon>
        <taxon>Viridiplantae</taxon>
        <taxon>Streptophyta</taxon>
        <taxon>Embryophyta</taxon>
        <taxon>Tracheophyta</taxon>
        <taxon>Spermatophyta</taxon>
        <taxon>Magnoliopsida</taxon>
        <taxon>eudicotyledons</taxon>
        <taxon>Gunneridae</taxon>
        <taxon>Pentapetalae</taxon>
        <taxon>rosids</taxon>
        <taxon>fabids</taxon>
        <taxon>Fabales</taxon>
        <taxon>Fabaceae</taxon>
        <taxon>Papilionoideae</taxon>
        <taxon>50 kb inversion clade</taxon>
        <taxon>NPAAA clade</taxon>
        <taxon>Hologalegina</taxon>
        <taxon>IRL clade</taxon>
        <taxon>Trifolieae</taxon>
        <taxon>Medicago</taxon>
    </lineage>
</organism>
<protein>
    <submittedName>
        <fullName evidence="1">UDP-glucose:flavonoid 3-O-glucosyltransferase, putative</fullName>
    </submittedName>
</protein>
<dbReference type="SUPFAM" id="SSF53756">
    <property type="entry name" value="UDP-Glycosyltransferase/glycogen phosphorylase"/>
    <property type="match status" value="1"/>
</dbReference>
<proteinExistence type="predicted"/>
<evidence type="ECO:0000313" key="1">
    <source>
        <dbReference type="EMBL" id="KEH38979.1"/>
    </source>
</evidence>
<dbReference type="STRING" id="3880.A0A072VAC3"/>
<reference evidence="1 3" key="1">
    <citation type="journal article" date="2011" name="Nature">
        <title>The Medicago genome provides insight into the evolution of rhizobial symbioses.</title>
        <authorList>
            <person name="Young N.D."/>
            <person name="Debelle F."/>
            <person name="Oldroyd G.E."/>
            <person name="Geurts R."/>
            <person name="Cannon S.B."/>
            <person name="Udvardi M.K."/>
            <person name="Benedito V.A."/>
            <person name="Mayer K.F."/>
            <person name="Gouzy J."/>
            <person name="Schoof H."/>
            <person name="Van de Peer Y."/>
            <person name="Proost S."/>
            <person name="Cook D.R."/>
            <person name="Meyers B.C."/>
            <person name="Spannagl M."/>
            <person name="Cheung F."/>
            <person name="De Mita S."/>
            <person name="Krishnakumar V."/>
            <person name="Gundlach H."/>
            <person name="Zhou S."/>
            <person name="Mudge J."/>
            <person name="Bharti A.K."/>
            <person name="Murray J.D."/>
            <person name="Naoumkina M.A."/>
            <person name="Rosen B."/>
            <person name="Silverstein K.A."/>
            <person name="Tang H."/>
            <person name="Rombauts S."/>
            <person name="Zhao P.X."/>
            <person name="Zhou P."/>
            <person name="Barbe V."/>
            <person name="Bardou P."/>
            <person name="Bechner M."/>
            <person name="Bellec A."/>
            <person name="Berger A."/>
            <person name="Berges H."/>
            <person name="Bidwell S."/>
            <person name="Bisseling T."/>
            <person name="Choisne N."/>
            <person name="Couloux A."/>
            <person name="Denny R."/>
            <person name="Deshpande S."/>
            <person name="Dai X."/>
            <person name="Doyle J.J."/>
            <person name="Dudez A.M."/>
            <person name="Farmer A.D."/>
            <person name="Fouteau S."/>
            <person name="Franken C."/>
            <person name="Gibelin C."/>
            <person name="Gish J."/>
            <person name="Goldstein S."/>
            <person name="Gonzalez A.J."/>
            <person name="Green P.J."/>
            <person name="Hallab A."/>
            <person name="Hartog M."/>
            <person name="Hua A."/>
            <person name="Humphray S.J."/>
            <person name="Jeong D.H."/>
            <person name="Jing Y."/>
            <person name="Jocker A."/>
            <person name="Kenton S.M."/>
            <person name="Kim D.J."/>
            <person name="Klee K."/>
            <person name="Lai H."/>
            <person name="Lang C."/>
            <person name="Lin S."/>
            <person name="Macmil S.L."/>
            <person name="Magdelenat G."/>
            <person name="Matthews L."/>
            <person name="McCorrison J."/>
            <person name="Monaghan E.L."/>
            <person name="Mun J.H."/>
            <person name="Najar F.Z."/>
            <person name="Nicholson C."/>
            <person name="Noirot C."/>
            <person name="O'Bleness M."/>
            <person name="Paule C.R."/>
            <person name="Poulain J."/>
            <person name="Prion F."/>
            <person name="Qin B."/>
            <person name="Qu C."/>
            <person name="Retzel E.F."/>
            <person name="Riddle C."/>
            <person name="Sallet E."/>
            <person name="Samain S."/>
            <person name="Samson N."/>
            <person name="Sanders I."/>
            <person name="Saurat O."/>
            <person name="Scarpelli C."/>
            <person name="Schiex T."/>
            <person name="Segurens B."/>
            <person name="Severin A.J."/>
            <person name="Sherrier D.J."/>
            <person name="Shi R."/>
            <person name="Sims S."/>
            <person name="Singer S.R."/>
            <person name="Sinharoy S."/>
            <person name="Sterck L."/>
            <person name="Viollet A."/>
            <person name="Wang B.B."/>
            <person name="Wang K."/>
            <person name="Wang M."/>
            <person name="Wang X."/>
            <person name="Warfsmann J."/>
            <person name="Weissenbach J."/>
            <person name="White D.D."/>
            <person name="White J.D."/>
            <person name="Wiley G.B."/>
            <person name="Wincker P."/>
            <person name="Xing Y."/>
            <person name="Yang L."/>
            <person name="Yao Z."/>
            <person name="Ying F."/>
            <person name="Zhai J."/>
            <person name="Zhou L."/>
            <person name="Zuber A."/>
            <person name="Denarie J."/>
            <person name="Dixon R.A."/>
            <person name="May G.D."/>
            <person name="Schwartz D.C."/>
            <person name="Rogers J."/>
            <person name="Quetier F."/>
            <person name="Town C.D."/>
            <person name="Roe B.A."/>
        </authorList>
    </citation>
    <scope>NUCLEOTIDE SEQUENCE [LARGE SCALE GENOMIC DNA]</scope>
    <source>
        <strain evidence="1">A17</strain>
        <strain evidence="2 3">cv. Jemalong A17</strain>
    </source>
</reference>
<dbReference type="PANTHER" id="PTHR48049:SF126">
    <property type="entry name" value="ANTHOCYANIDIN 3-O-GLUCOSIDE 2''-O-GLUCOSYLTRANSFERASE-RELATED"/>
    <property type="match status" value="1"/>
</dbReference>
<dbReference type="GO" id="GO:0035251">
    <property type="term" value="F:UDP-glucosyltransferase activity"/>
    <property type="evidence" value="ECO:0000318"/>
    <property type="project" value="GO_Central"/>
</dbReference>
<reference evidence="2" key="3">
    <citation type="submission" date="2015-04" db="UniProtKB">
        <authorList>
            <consortium name="EnsemblPlants"/>
        </authorList>
    </citation>
    <scope>IDENTIFICATION</scope>
    <source>
        <strain evidence="2">cv. Jemalong A17</strain>
    </source>
</reference>
<name>A0A072VAC3_MEDTR</name>
<dbReference type="AlphaFoldDB" id="A0A072VAC3"/>
<accession>A0A072VAC3</accession>
<gene>
    <name evidence="1" type="ordered locus">MTR_2g086283</name>
</gene>
<sequence length="341" mass="38546">MSPWFAMGHLIPYLHLSNILAKKGDKTSFFIPKKTQTKLEKFNLYPNLITFYPLNVPHIEGLPFGAETTSDVSFSLGPLIMTAMDQTKPQIEPLTPLNPEMVFFDFAFWLPKIAQNLGIKSFQYWIISPATMLFIGLSLSDAIWFKGCREIEGSYVDYLEQEFGKPVLLSGPVLPEPPKNTLDEKWGLELTCYPFLAILKPPVGFETVEDALPEGFKERVKEKGIVDSGWIQQQLILEHSSVGCFVTHCGADTDHIINAKIMSRELKAGVEVKKGKEDGLFTKESVCEAVKIVMDDENEIGREVRNNHDKLRKLLLSHDLESSCVGVFCEKLQELTRRFSN</sequence>